<dbReference type="GO" id="GO:0005826">
    <property type="term" value="C:actomyosin contractile ring"/>
    <property type="evidence" value="ECO:0007669"/>
    <property type="project" value="TreeGrafter"/>
</dbReference>
<dbReference type="Pfam" id="PF00169">
    <property type="entry name" value="PH"/>
    <property type="match status" value="1"/>
</dbReference>
<keyword evidence="3" id="KW-1185">Reference proteome</keyword>
<dbReference type="InterPro" id="IPR011993">
    <property type="entry name" value="PH-like_dom_sf"/>
</dbReference>
<accession>A0AA38HTA5</accession>
<dbReference type="GO" id="GO:0000915">
    <property type="term" value="P:actomyosin contractile ring assembly"/>
    <property type="evidence" value="ECO:0007669"/>
    <property type="project" value="TreeGrafter"/>
</dbReference>
<evidence type="ECO:0000313" key="3">
    <source>
        <dbReference type="Proteomes" id="UP001168821"/>
    </source>
</evidence>
<dbReference type="Proteomes" id="UP001168821">
    <property type="component" value="Unassembled WGS sequence"/>
</dbReference>
<dbReference type="Gene3D" id="2.30.29.30">
    <property type="entry name" value="Pleckstrin-homology domain (PH domain)/Phosphotyrosine-binding domain (PTB)"/>
    <property type="match status" value="1"/>
</dbReference>
<sequence length="382" mass="44046">MSLVCDAYYDMENSKNDTIDIRRQKVMAQYVTFRGQRDIECQKLKEASKILDHLSGRGGLGSWEERLLAETFLLRSALAVDLLKNKIRDDYTSISEENSVPIGTIVLSNFKFHLITPPKHHHTEFYVLLLTSGTEVKCSKVARATNNEIVFDEEFSFLVDRNFRIKLQLHSIVMKDSSLFYSIATLFKVKDCQRRASLKLQYKNVNTCDFEETKVLKTAFKLCAETEVVASNLRNRAWELSLMGGCSVNEFADFSAKMTNFGIQYRRCGFLTMGCHFRDVVVWNRRWCVLDGCLLKVYNSPSDEDFGEALFVISLADCPLGEVKEASRTECTRRRSMVLTINEEDRVVSYYFMADDSQDLTTWLSNFNLILDLLRFKNVHNL</sequence>
<dbReference type="SUPFAM" id="SSF50729">
    <property type="entry name" value="PH domain-like"/>
    <property type="match status" value="1"/>
</dbReference>
<dbReference type="PANTHER" id="PTHR21538">
    <property type="entry name" value="ANILLIN/RHOTEKIN RTKN"/>
    <property type="match status" value="1"/>
</dbReference>
<gene>
    <name evidence="2" type="ORF">Zmor_025225</name>
</gene>
<comment type="caution">
    <text evidence="2">The sequence shown here is derived from an EMBL/GenBank/DDBJ whole genome shotgun (WGS) entry which is preliminary data.</text>
</comment>
<dbReference type="PROSITE" id="PS50003">
    <property type="entry name" value="PH_DOMAIN"/>
    <property type="match status" value="1"/>
</dbReference>
<dbReference type="PANTHER" id="PTHR21538:SF23">
    <property type="entry name" value="ANILLIN"/>
    <property type="match status" value="1"/>
</dbReference>
<dbReference type="SMART" id="SM00233">
    <property type="entry name" value="PH"/>
    <property type="match status" value="1"/>
</dbReference>
<protein>
    <recommendedName>
        <fullName evidence="1">PH domain-containing protein</fullName>
    </recommendedName>
</protein>
<dbReference type="EMBL" id="JALNTZ010000008">
    <property type="protein sequence ID" value="KAJ3642437.1"/>
    <property type="molecule type" value="Genomic_DNA"/>
</dbReference>
<dbReference type="GO" id="GO:0000281">
    <property type="term" value="P:mitotic cytokinesis"/>
    <property type="evidence" value="ECO:0007669"/>
    <property type="project" value="TreeGrafter"/>
</dbReference>
<name>A0AA38HTA5_9CUCU</name>
<proteinExistence type="predicted"/>
<evidence type="ECO:0000313" key="2">
    <source>
        <dbReference type="EMBL" id="KAJ3642437.1"/>
    </source>
</evidence>
<dbReference type="InterPro" id="IPR001849">
    <property type="entry name" value="PH_domain"/>
</dbReference>
<organism evidence="2 3">
    <name type="scientific">Zophobas morio</name>
    <dbReference type="NCBI Taxonomy" id="2755281"/>
    <lineage>
        <taxon>Eukaryota</taxon>
        <taxon>Metazoa</taxon>
        <taxon>Ecdysozoa</taxon>
        <taxon>Arthropoda</taxon>
        <taxon>Hexapoda</taxon>
        <taxon>Insecta</taxon>
        <taxon>Pterygota</taxon>
        <taxon>Neoptera</taxon>
        <taxon>Endopterygota</taxon>
        <taxon>Coleoptera</taxon>
        <taxon>Polyphaga</taxon>
        <taxon>Cucujiformia</taxon>
        <taxon>Tenebrionidae</taxon>
        <taxon>Zophobas</taxon>
    </lineage>
</organism>
<reference evidence="2" key="1">
    <citation type="journal article" date="2023" name="G3 (Bethesda)">
        <title>Whole genome assemblies of Zophobas morio and Tenebrio molitor.</title>
        <authorList>
            <person name="Kaur S."/>
            <person name="Stinson S.A."/>
            <person name="diCenzo G.C."/>
        </authorList>
    </citation>
    <scope>NUCLEOTIDE SEQUENCE</scope>
    <source>
        <strain evidence="2">QUZm001</strain>
    </source>
</reference>
<dbReference type="InterPro" id="IPR051364">
    <property type="entry name" value="Cytokinesis/Rho-signaling"/>
</dbReference>
<dbReference type="AlphaFoldDB" id="A0AA38HTA5"/>
<evidence type="ECO:0000259" key="1">
    <source>
        <dbReference type="PROSITE" id="PS50003"/>
    </source>
</evidence>
<dbReference type="GO" id="GO:0031106">
    <property type="term" value="P:septin ring organization"/>
    <property type="evidence" value="ECO:0007669"/>
    <property type="project" value="TreeGrafter"/>
</dbReference>
<feature type="domain" description="PH" evidence="1">
    <location>
        <begin position="264"/>
        <end position="372"/>
    </location>
</feature>